<dbReference type="GO" id="GO:0004843">
    <property type="term" value="F:cysteine-type deubiquitinase activity"/>
    <property type="evidence" value="ECO:0007669"/>
    <property type="project" value="UniProtKB-UniRule"/>
</dbReference>
<dbReference type="InParanoid" id="A0A6P6YJ18"/>
<dbReference type="SUPFAM" id="SSF54236">
    <property type="entry name" value="Ubiquitin-like"/>
    <property type="match status" value="1"/>
</dbReference>
<sequence>MSTFNVKIKWNKETYDLELDTNESPSVFKAQIFALTGVSTDRQKVMFKGSVIKEDEWNSTMLKSIKNGATFLMMGSAGELPTEPQEKAVFVEDMTEKELADAFDQPSGLINLGNTCYLNATIQSLSTVPELRESLKKYKGSLTLNESFDGAHDIVVSLRDVYNKMDTSSTVMPVLLLEMLHMMFPQFSEKTENGQFAQQDANECWSELIKVLQQKLKIETIEGTTNSKNFITQYFGGTLQSTMKCIEDESEEPAISNENFLQLSCFISQDVKYLQTGLRLRLEEEINKFSTKLNRDAHYMKTSKISRLPAYLSINLIRFFYKEKNSVNAKILKDVKFSLTLDLYELCTPELQKRLVPMRQKFKDYEDQQLEKIQQQKLTKNDDKLNVEKKKEYYNYSFEDDPGSNNTGLYQLYAVLTHKGRSSSSGHYVGWIKHKDKWFKCDDEQVYQVTEEEILKLSGGGDWHCAYVLLYGPQLVEKCENLPSTIGQ</sequence>
<dbReference type="Gene3D" id="3.10.20.90">
    <property type="entry name" value="Phosphatidylinositol 3-kinase Catalytic Subunit, Chain A, domain 1"/>
    <property type="match status" value="1"/>
</dbReference>
<evidence type="ECO:0000256" key="2">
    <source>
        <dbReference type="ARBA" id="ARBA00008739"/>
    </source>
</evidence>
<name>A0A6P6YJ18_DERPT</name>
<organism evidence="10 11">
    <name type="scientific">Dermatophagoides pteronyssinus</name>
    <name type="common">European house dust mite</name>
    <dbReference type="NCBI Taxonomy" id="6956"/>
    <lineage>
        <taxon>Eukaryota</taxon>
        <taxon>Metazoa</taxon>
        <taxon>Ecdysozoa</taxon>
        <taxon>Arthropoda</taxon>
        <taxon>Chelicerata</taxon>
        <taxon>Arachnida</taxon>
        <taxon>Acari</taxon>
        <taxon>Acariformes</taxon>
        <taxon>Sarcoptiformes</taxon>
        <taxon>Astigmata</taxon>
        <taxon>Psoroptidia</taxon>
        <taxon>Analgoidea</taxon>
        <taxon>Pyroglyphidae</taxon>
        <taxon>Dermatophagoidinae</taxon>
        <taxon>Dermatophagoides</taxon>
    </lineage>
</organism>
<evidence type="ECO:0000256" key="6">
    <source>
        <dbReference type="ARBA" id="ARBA00022807"/>
    </source>
</evidence>
<feature type="domain" description="Ubiquitin-like" evidence="8">
    <location>
        <begin position="2"/>
        <end position="74"/>
    </location>
</feature>
<evidence type="ECO:0000313" key="10">
    <source>
        <dbReference type="Proteomes" id="UP000515146"/>
    </source>
</evidence>
<comment type="similarity">
    <text evidence="2">Belongs to the peptidase C19 family. USP14/UBP6 subfamily.</text>
</comment>
<dbReference type="GO" id="GO:0043161">
    <property type="term" value="P:proteasome-mediated ubiquitin-dependent protein catabolic process"/>
    <property type="evidence" value="ECO:0007669"/>
    <property type="project" value="InterPro"/>
</dbReference>
<dbReference type="InterPro" id="IPR029071">
    <property type="entry name" value="Ubiquitin-like_domsf"/>
</dbReference>
<proteinExistence type="inferred from homology"/>
<dbReference type="PANTHER" id="PTHR43982">
    <property type="entry name" value="UBIQUITIN CARBOXYL-TERMINAL HYDROLASE"/>
    <property type="match status" value="1"/>
</dbReference>
<keyword evidence="5 7" id="KW-0378">Hydrolase</keyword>
<dbReference type="CDD" id="cd16104">
    <property type="entry name" value="Ubl_USP14_like"/>
    <property type="match status" value="1"/>
</dbReference>
<dbReference type="Proteomes" id="UP000515146">
    <property type="component" value="Unplaced"/>
</dbReference>
<dbReference type="GO" id="GO:0070628">
    <property type="term" value="F:proteasome binding"/>
    <property type="evidence" value="ECO:0007669"/>
    <property type="project" value="TreeGrafter"/>
</dbReference>
<dbReference type="SUPFAM" id="SSF54001">
    <property type="entry name" value="Cysteine proteinases"/>
    <property type="match status" value="1"/>
</dbReference>
<dbReference type="KEGG" id="dpte:113798887"/>
<dbReference type="CDD" id="cd02657">
    <property type="entry name" value="Peptidase_C19A"/>
    <property type="match status" value="1"/>
</dbReference>
<dbReference type="PROSITE" id="PS00973">
    <property type="entry name" value="USP_2"/>
    <property type="match status" value="1"/>
</dbReference>
<dbReference type="OrthoDB" id="333239at2759"/>
<dbReference type="EC" id="3.4.19.12" evidence="7"/>
<dbReference type="InterPro" id="IPR028889">
    <property type="entry name" value="USP"/>
</dbReference>
<keyword evidence="4 7" id="KW-0833">Ubl conjugation pathway</keyword>
<evidence type="ECO:0000256" key="4">
    <source>
        <dbReference type="ARBA" id="ARBA00022786"/>
    </source>
</evidence>
<dbReference type="InterPro" id="IPR038765">
    <property type="entry name" value="Papain-like_cys_pep_sf"/>
</dbReference>
<dbReference type="PROSITE" id="PS50235">
    <property type="entry name" value="USP_3"/>
    <property type="match status" value="1"/>
</dbReference>
<dbReference type="AlphaFoldDB" id="A0A6P6YJ18"/>
<dbReference type="FunCoup" id="A0A6P6YJ18">
    <property type="interactions" value="2034"/>
</dbReference>
<dbReference type="Gene3D" id="3.90.70.10">
    <property type="entry name" value="Cysteine proteinases"/>
    <property type="match status" value="1"/>
</dbReference>
<evidence type="ECO:0000259" key="8">
    <source>
        <dbReference type="PROSITE" id="PS50053"/>
    </source>
</evidence>
<evidence type="ECO:0000256" key="1">
    <source>
        <dbReference type="ARBA" id="ARBA00000707"/>
    </source>
</evidence>
<evidence type="ECO:0000313" key="11">
    <source>
        <dbReference type="RefSeq" id="XP_027205275.1"/>
    </source>
</evidence>
<dbReference type="CTD" id="9097"/>
<dbReference type="OMA" id="FKSDAEY"/>
<feature type="domain" description="USP" evidence="9">
    <location>
        <begin position="107"/>
        <end position="474"/>
    </location>
</feature>
<dbReference type="PROSITE" id="PS00972">
    <property type="entry name" value="USP_1"/>
    <property type="match status" value="1"/>
</dbReference>
<keyword evidence="10" id="KW-1185">Reference proteome</keyword>
<dbReference type="GO" id="GO:0061136">
    <property type="term" value="P:regulation of proteasomal protein catabolic process"/>
    <property type="evidence" value="ECO:0007669"/>
    <property type="project" value="TreeGrafter"/>
</dbReference>
<keyword evidence="3 7" id="KW-0645">Protease</keyword>
<dbReference type="Pfam" id="PF00443">
    <property type="entry name" value="UCH"/>
    <property type="match status" value="1"/>
</dbReference>
<evidence type="ECO:0000256" key="3">
    <source>
        <dbReference type="ARBA" id="ARBA00022670"/>
    </source>
</evidence>
<dbReference type="FunFam" id="3.90.70.10:FF:000032">
    <property type="entry name" value="Ubiquitin carboxyl-terminal hydrolase 14"/>
    <property type="match status" value="1"/>
</dbReference>
<evidence type="ECO:0000259" key="9">
    <source>
        <dbReference type="PROSITE" id="PS50235"/>
    </source>
</evidence>
<dbReference type="RefSeq" id="XP_027205275.1">
    <property type="nucleotide sequence ID" value="XM_027349474.1"/>
</dbReference>
<evidence type="ECO:0000256" key="5">
    <source>
        <dbReference type="ARBA" id="ARBA00022801"/>
    </source>
</evidence>
<dbReference type="SMART" id="SM00213">
    <property type="entry name" value="UBQ"/>
    <property type="match status" value="1"/>
</dbReference>
<reference evidence="11" key="1">
    <citation type="submission" date="2025-08" db="UniProtKB">
        <authorList>
            <consortium name="RefSeq"/>
        </authorList>
    </citation>
    <scope>IDENTIFICATION</scope>
    <source>
        <strain evidence="11">Airmid</strain>
    </source>
</reference>
<gene>
    <name evidence="11" type="primary">LOC113798887</name>
</gene>
<evidence type="ECO:0000256" key="7">
    <source>
        <dbReference type="RuleBase" id="RU366025"/>
    </source>
</evidence>
<dbReference type="GO" id="GO:0016579">
    <property type="term" value="P:protein deubiquitination"/>
    <property type="evidence" value="ECO:0007669"/>
    <property type="project" value="InterPro"/>
</dbReference>
<dbReference type="PROSITE" id="PS50053">
    <property type="entry name" value="UBIQUITIN_2"/>
    <property type="match status" value="1"/>
</dbReference>
<keyword evidence="6 7" id="KW-0788">Thiol protease</keyword>
<dbReference type="InterPro" id="IPR018200">
    <property type="entry name" value="USP_CS"/>
</dbReference>
<dbReference type="InterPro" id="IPR000626">
    <property type="entry name" value="Ubiquitin-like_dom"/>
</dbReference>
<dbReference type="InterPro" id="IPR044635">
    <property type="entry name" value="UBP14-like"/>
</dbReference>
<dbReference type="Pfam" id="PF00240">
    <property type="entry name" value="ubiquitin"/>
    <property type="match status" value="1"/>
</dbReference>
<accession>A0A6P6YJ18</accession>
<protein>
    <recommendedName>
        <fullName evidence="7">Ubiquitin carboxyl-terminal hydrolase</fullName>
        <ecNumber evidence="7">3.4.19.12</ecNumber>
    </recommendedName>
</protein>
<dbReference type="InterPro" id="IPR001394">
    <property type="entry name" value="Peptidase_C19_UCH"/>
</dbReference>
<comment type="catalytic activity">
    <reaction evidence="1 7">
        <text>Thiol-dependent hydrolysis of ester, thioester, amide, peptide and isopeptide bonds formed by the C-terminal Gly of ubiquitin (a 76-residue protein attached to proteins as an intracellular targeting signal).</text>
        <dbReference type="EC" id="3.4.19.12"/>
    </reaction>
</comment>
<dbReference type="PANTHER" id="PTHR43982:SF1">
    <property type="entry name" value="UBIQUITIN CARBOXYL-TERMINAL HYDROLASE 14"/>
    <property type="match status" value="1"/>
</dbReference>